<dbReference type="EMBL" id="JASUXU010000394">
    <property type="protein sequence ID" value="KAK0301546.1"/>
    <property type="molecule type" value="Genomic_DNA"/>
</dbReference>
<organism evidence="2 3">
    <name type="scientific">Friedmanniomyces endolithicus</name>
    <dbReference type="NCBI Taxonomy" id="329885"/>
    <lineage>
        <taxon>Eukaryota</taxon>
        <taxon>Fungi</taxon>
        <taxon>Dikarya</taxon>
        <taxon>Ascomycota</taxon>
        <taxon>Pezizomycotina</taxon>
        <taxon>Dothideomycetes</taxon>
        <taxon>Dothideomycetidae</taxon>
        <taxon>Mycosphaerellales</taxon>
        <taxon>Teratosphaeriaceae</taxon>
        <taxon>Friedmanniomyces</taxon>
    </lineage>
</organism>
<reference evidence="2" key="1">
    <citation type="submission" date="2021-12" db="EMBL/GenBank/DDBJ databases">
        <title>Black yeast isolated from Biological Soil Crust.</title>
        <authorList>
            <person name="Kurbessoian T."/>
        </authorList>
    </citation>
    <scope>NUCLEOTIDE SEQUENCE</scope>
    <source>
        <strain evidence="2">CCFEE 5208</strain>
    </source>
</reference>
<accession>A0AAN6IZH4</accession>
<evidence type="ECO:0000313" key="3">
    <source>
        <dbReference type="Proteomes" id="UP001168146"/>
    </source>
</evidence>
<comment type="caution">
    <text evidence="2">The sequence shown here is derived from an EMBL/GenBank/DDBJ whole genome shotgun (WGS) entry which is preliminary data.</text>
</comment>
<protein>
    <submittedName>
        <fullName evidence="2">Uncharacterized protein</fullName>
    </submittedName>
</protein>
<gene>
    <name evidence="2" type="ORF">LTR82_018261</name>
</gene>
<dbReference type="Proteomes" id="UP001168146">
    <property type="component" value="Unassembled WGS sequence"/>
</dbReference>
<sequence>MKPKKSKGKVMVPVPENIDQVVRDAYDRGELGAEVYEKLVRAGLHDMREPGVSEWTDTAVAHAEIPPPPLPIDDYVEEYIEVPAPPPSPPIGDSTMDDCQPEEALAREYAAEDALPEVQVAGERPVNGVREVVDMQAVKEEGQAAQEKREAAGVEDEERKEQEQKGRGFLWCFGCSRVDVVSYGSQILSDYFKGTSMEVESGIVLIFCGSCRGTPARLWQSKGAIEASIGSSFQNLKLMPQMFEGSEAMQAVRAVAKGAVRMITNDGGVAYRDVDRIVQELGTKDRLSSVSLDMFRAGRQDRLVEHLRGGLVSPK</sequence>
<feature type="region of interest" description="Disordered" evidence="1">
    <location>
        <begin position="141"/>
        <end position="160"/>
    </location>
</feature>
<proteinExistence type="predicted"/>
<name>A0AAN6IZH4_9PEZI</name>
<evidence type="ECO:0000313" key="2">
    <source>
        <dbReference type="EMBL" id="KAK0301546.1"/>
    </source>
</evidence>
<evidence type="ECO:0000256" key="1">
    <source>
        <dbReference type="SAM" id="MobiDB-lite"/>
    </source>
</evidence>
<dbReference type="AlphaFoldDB" id="A0AAN6IZH4"/>